<feature type="binding site" evidence="2">
    <location>
        <position position="258"/>
    </location>
    <ligand>
        <name>substrate</name>
    </ligand>
</feature>
<feature type="binding site" evidence="2">
    <location>
        <position position="314"/>
    </location>
    <ligand>
        <name>substrate</name>
    </ligand>
</feature>
<keyword evidence="2" id="KW-0547">Nucleotide-binding</keyword>
<dbReference type="UniPathway" id="UPA00060">
    <property type="reaction ID" value="UER00142"/>
</dbReference>
<feature type="binding site" evidence="2">
    <location>
        <position position="71"/>
    </location>
    <ligand>
        <name>Mg(2+)</name>
        <dbReference type="ChEBI" id="CHEBI:18420"/>
        <label>3</label>
    </ligand>
</feature>
<feature type="binding site" evidence="2">
    <location>
        <position position="71"/>
    </location>
    <ligand>
        <name>Mg(2+)</name>
        <dbReference type="ChEBI" id="CHEBI:18420"/>
        <label>2</label>
    </ligand>
</feature>
<reference evidence="5 6" key="1">
    <citation type="submission" date="2016-10" db="EMBL/GenBank/DDBJ databases">
        <authorList>
            <person name="de Groot N.N."/>
        </authorList>
    </citation>
    <scope>NUCLEOTIDE SEQUENCE [LARGE SCALE GENOMIC DNA]</scope>
    <source>
        <strain evidence="5 6">CGMCC 1.9109</strain>
    </source>
</reference>
<evidence type="ECO:0000256" key="1">
    <source>
        <dbReference type="ARBA" id="ARBA00022977"/>
    </source>
</evidence>
<feature type="binding site" evidence="2">
    <location>
        <position position="206"/>
    </location>
    <ligand>
        <name>Mg(2+)</name>
        <dbReference type="ChEBI" id="CHEBI:18420"/>
        <label>3</label>
    </ligand>
</feature>
<name>A0A1G6W511_9PROT</name>
<accession>A0A1G6W511</accession>
<dbReference type="Gene3D" id="3.90.650.10">
    <property type="entry name" value="PurM-like C-terminal domain"/>
    <property type="match status" value="1"/>
</dbReference>
<dbReference type="Pfam" id="PF02769">
    <property type="entry name" value="AIRS_C"/>
    <property type="match status" value="1"/>
</dbReference>
<dbReference type="InterPro" id="IPR010918">
    <property type="entry name" value="PurM-like_C_dom"/>
</dbReference>
<feature type="domain" description="PurM-like C-terminal" evidence="4">
    <location>
        <begin position="149"/>
        <end position="299"/>
    </location>
</feature>
<gene>
    <name evidence="2" type="primary">thiL</name>
    <name evidence="5" type="ORF">SAMN04488071_0980</name>
</gene>
<feature type="binding site" evidence="2">
    <location>
        <position position="26"/>
    </location>
    <ligand>
        <name>Mg(2+)</name>
        <dbReference type="ChEBI" id="CHEBI:18420"/>
        <label>4</label>
    </ligand>
</feature>
<sequence>MAGEFDLIARYFRPLAGPEGLGLADDAACLTVPDGHELVVTKDLIVEGVHFVGDEPAADIAWKALAVNLSDLAAKGANPTHYFVGLSLPKGAPEAWIADFAAGLKACQEPFGIQLAGGDTTASTGGVTLSITAMGTVPSGGMIRRGGAQVGDDVYVSGTLGDAALGVKMVQGRLDASEGLVRRYRKPTPRVALGQALRGVASACADVSDGLLADLGHICAASAVGARVDQSSLPLSEAVAALVGQDSELWPSVYAGGDDYELVFTASASNAGALERIAVDCGVQLTRIGVVEQGGGCHLVDSSGNLVQSGQQGYQHF</sequence>
<dbReference type="HAMAP" id="MF_02128">
    <property type="entry name" value="TMP_kinase"/>
    <property type="match status" value="1"/>
</dbReference>
<dbReference type="PANTHER" id="PTHR30270">
    <property type="entry name" value="THIAMINE-MONOPHOSPHATE KINASE"/>
    <property type="match status" value="1"/>
</dbReference>
<dbReference type="PIRSF" id="PIRSF005303">
    <property type="entry name" value="Thiam_monoph_kin"/>
    <property type="match status" value="1"/>
</dbReference>
<dbReference type="InterPro" id="IPR036676">
    <property type="entry name" value="PurM-like_C_sf"/>
</dbReference>
<dbReference type="OrthoDB" id="9802811at2"/>
<comment type="miscellaneous">
    <text evidence="2">Reaction mechanism of ThiL seems to utilize a direct, inline transfer of the gamma-phosphate of ATP to TMP rather than a phosphorylated enzyme intermediate.</text>
</comment>
<comment type="pathway">
    <text evidence="2">Cofactor biosynthesis; thiamine diphosphate biosynthesis; thiamine diphosphate from thiamine phosphate: step 1/1.</text>
</comment>
<proteinExistence type="inferred from homology"/>
<feature type="binding site" evidence="2">
    <location>
        <position position="71"/>
    </location>
    <ligand>
        <name>Mg(2+)</name>
        <dbReference type="ChEBI" id="CHEBI:18420"/>
        <label>4</label>
    </ligand>
</feature>
<evidence type="ECO:0000313" key="5">
    <source>
        <dbReference type="EMBL" id="SDD60914.1"/>
    </source>
</evidence>
<evidence type="ECO:0000259" key="4">
    <source>
        <dbReference type="Pfam" id="PF02769"/>
    </source>
</evidence>
<keyword evidence="2" id="KW-0067">ATP-binding</keyword>
<dbReference type="EMBL" id="FNAK01000002">
    <property type="protein sequence ID" value="SDD60914.1"/>
    <property type="molecule type" value="Genomic_DNA"/>
</dbReference>
<dbReference type="InterPro" id="IPR006283">
    <property type="entry name" value="ThiL-like"/>
</dbReference>
<feature type="binding site" evidence="2">
    <location>
        <begin position="118"/>
        <end position="119"/>
    </location>
    <ligand>
        <name>ATP</name>
        <dbReference type="ChEBI" id="CHEBI:30616"/>
    </ligand>
</feature>
<feature type="binding site" evidence="2">
    <location>
        <position position="209"/>
    </location>
    <ligand>
        <name>Mg(2+)</name>
        <dbReference type="ChEBI" id="CHEBI:18420"/>
        <label>5</label>
    </ligand>
</feature>
<dbReference type="GO" id="GO:0009228">
    <property type="term" value="P:thiamine biosynthetic process"/>
    <property type="evidence" value="ECO:0007669"/>
    <property type="project" value="UniProtKB-KW"/>
</dbReference>
<feature type="binding site" evidence="2">
    <location>
        <position position="145"/>
    </location>
    <ligand>
        <name>ATP</name>
        <dbReference type="ChEBI" id="CHEBI:30616"/>
    </ligand>
</feature>
<evidence type="ECO:0000256" key="2">
    <source>
        <dbReference type="HAMAP-Rule" id="MF_02128"/>
    </source>
</evidence>
<dbReference type="Proteomes" id="UP000183685">
    <property type="component" value="Unassembled WGS sequence"/>
</dbReference>
<dbReference type="AlphaFoldDB" id="A0A1G6W511"/>
<dbReference type="Gene3D" id="3.30.1330.10">
    <property type="entry name" value="PurM-like, N-terminal domain"/>
    <property type="match status" value="1"/>
</dbReference>
<keyword evidence="1 2" id="KW-0784">Thiamine biosynthesis</keyword>
<dbReference type="CDD" id="cd02194">
    <property type="entry name" value="ThiL"/>
    <property type="match status" value="1"/>
</dbReference>
<dbReference type="GO" id="GO:0005524">
    <property type="term" value="F:ATP binding"/>
    <property type="evidence" value="ECO:0007669"/>
    <property type="project" value="UniProtKB-UniRule"/>
</dbReference>
<keyword evidence="2" id="KW-0460">Magnesium</keyword>
<feature type="binding site" evidence="2">
    <location>
        <position position="50"/>
    </location>
    <ligand>
        <name>substrate</name>
    </ligand>
</feature>
<keyword evidence="2" id="KW-0479">Metal-binding</keyword>
<feature type="binding site" evidence="2">
    <location>
        <position position="208"/>
    </location>
    <ligand>
        <name>ATP</name>
        <dbReference type="ChEBI" id="CHEBI:30616"/>
    </ligand>
</feature>
<dbReference type="GO" id="GO:0009030">
    <property type="term" value="F:thiamine-phosphate kinase activity"/>
    <property type="evidence" value="ECO:0007669"/>
    <property type="project" value="UniProtKB-UniRule"/>
</dbReference>
<feature type="binding site" evidence="2">
    <location>
        <position position="41"/>
    </location>
    <ligand>
        <name>Mg(2+)</name>
        <dbReference type="ChEBI" id="CHEBI:18420"/>
        <label>4</label>
    </ligand>
</feature>
<keyword evidence="6" id="KW-1185">Reference proteome</keyword>
<dbReference type="GO" id="GO:0000287">
    <property type="term" value="F:magnesium ion binding"/>
    <property type="evidence" value="ECO:0007669"/>
    <property type="project" value="UniProtKB-UniRule"/>
</dbReference>
<dbReference type="GO" id="GO:0009229">
    <property type="term" value="P:thiamine diphosphate biosynthetic process"/>
    <property type="evidence" value="ECO:0007669"/>
    <property type="project" value="UniProtKB-UniRule"/>
</dbReference>
<organism evidence="5 6">
    <name type="scientific">Kordiimonas lacus</name>
    <dbReference type="NCBI Taxonomy" id="637679"/>
    <lineage>
        <taxon>Bacteria</taxon>
        <taxon>Pseudomonadati</taxon>
        <taxon>Pseudomonadota</taxon>
        <taxon>Alphaproteobacteria</taxon>
        <taxon>Kordiimonadales</taxon>
        <taxon>Kordiimonadaceae</taxon>
        <taxon>Kordiimonas</taxon>
    </lineage>
</organism>
<protein>
    <recommendedName>
        <fullName evidence="2">Thiamine-monophosphate kinase</fullName>
        <shortName evidence="2">TMP kinase</shortName>
        <shortName evidence="2">Thiamine-phosphate kinase</shortName>
        <ecNumber evidence="2">2.7.4.16</ecNumber>
    </recommendedName>
</protein>
<dbReference type="Pfam" id="PF00586">
    <property type="entry name" value="AIRS"/>
    <property type="match status" value="1"/>
</dbReference>
<feature type="binding site" evidence="2">
    <location>
        <position position="119"/>
    </location>
    <ligand>
        <name>Mg(2+)</name>
        <dbReference type="ChEBI" id="CHEBI:18420"/>
        <label>1</label>
    </ligand>
</feature>
<keyword evidence="2 5" id="KW-0418">Kinase</keyword>
<dbReference type="PANTHER" id="PTHR30270:SF0">
    <property type="entry name" value="THIAMINE-MONOPHOSPHATE KINASE"/>
    <property type="match status" value="1"/>
</dbReference>
<keyword evidence="2" id="KW-0808">Transferase</keyword>
<feature type="domain" description="PurM-like N-terminal" evidence="3">
    <location>
        <begin position="25"/>
        <end position="137"/>
    </location>
</feature>
<dbReference type="EC" id="2.7.4.16" evidence="2"/>
<dbReference type="SUPFAM" id="SSF56042">
    <property type="entry name" value="PurM C-terminal domain-like"/>
    <property type="match status" value="1"/>
</dbReference>
<evidence type="ECO:0000313" key="6">
    <source>
        <dbReference type="Proteomes" id="UP000183685"/>
    </source>
</evidence>
<feature type="binding site" evidence="2">
    <location>
        <position position="43"/>
    </location>
    <ligand>
        <name>Mg(2+)</name>
        <dbReference type="ChEBI" id="CHEBI:18420"/>
        <label>2</label>
    </ligand>
</feature>
<comment type="function">
    <text evidence="2">Catalyzes the ATP-dependent phosphorylation of thiamine-monophosphate (TMP) to form thiamine-pyrophosphate (TPP), the active form of vitamin B1.</text>
</comment>
<dbReference type="STRING" id="637679.GCA_001550055_02695"/>
<dbReference type="NCBIfam" id="TIGR01379">
    <property type="entry name" value="thiL"/>
    <property type="match status" value="1"/>
</dbReference>
<dbReference type="InterPro" id="IPR036921">
    <property type="entry name" value="PurM-like_N_sf"/>
</dbReference>
<dbReference type="RefSeq" id="WP_068305912.1">
    <property type="nucleotide sequence ID" value="NZ_FNAK01000002.1"/>
</dbReference>
<comment type="similarity">
    <text evidence="2">Belongs to the thiamine-monophosphate kinase family.</text>
</comment>
<evidence type="ECO:0000259" key="3">
    <source>
        <dbReference type="Pfam" id="PF00586"/>
    </source>
</evidence>
<dbReference type="SUPFAM" id="SSF55326">
    <property type="entry name" value="PurM N-terminal domain-like"/>
    <property type="match status" value="1"/>
</dbReference>
<feature type="binding site" evidence="2">
    <location>
        <position position="26"/>
    </location>
    <ligand>
        <name>Mg(2+)</name>
        <dbReference type="ChEBI" id="CHEBI:18420"/>
        <label>3</label>
    </ligand>
</feature>
<feature type="binding site" evidence="2">
    <location>
        <position position="43"/>
    </location>
    <ligand>
        <name>Mg(2+)</name>
        <dbReference type="ChEBI" id="CHEBI:18420"/>
        <label>1</label>
    </ligand>
</feature>
<dbReference type="InterPro" id="IPR016188">
    <property type="entry name" value="PurM-like_N"/>
</dbReference>
<comment type="caution">
    <text evidence="2">Lacks conserved residue(s) required for the propagation of feature annotation.</text>
</comment>
<comment type="catalytic activity">
    <reaction evidence="2">
        <text>thiamine phosphate + ATP = thiamine diphosphate + ADP</text>
        <dbReference type="Rhea" id="RHEA:15913"/>
        <dbReference type="ChEBI" id="CHEBI:30616"/>
        <dbReference type="ChEBI" id="CHEBI:37575"/>
        <dbReference type="ChEBI" id="CHEBI:58937"/>
        <dbReference type="ChEBI" id="CHEBI:456216"/>
        <dbReference type="EC" id="2.7.4.16"/>
    </reaction>
</comment>